<evidence type="ECO:0000256" key="1">
    <source>
        <dbReference type="ARBA" id="ARBA00005446"/>
    </source>
</evidence>
<dbReference type="GO" id="GO:0005694">
    <property type="term" value="C:chromosome"/>
    <property type="evidence" value="ECO:0007669"/>
    <property type="project" value="TreeGrafter"/>
</dbReference>
<comment type="similarity">
    <text evidence="1">Belongs to the helicase family. RecQ subfamily.</text>
</comment>
<protein>
    <submittedName>
        <fullName evidence="2">Uncharacterized protein</fullName>
    </submittedName>
</protein>
<dbReference type="EnsemblMetazoa" id="Aqu2.1.21363_001">
    <property type="protein sequence ID" value="Aqu2.1.21363_001"/>
    <property type="gene ID" value="Aqu2.1.21363"/>
</dbReference>
<dbReference type="PANTHER" id="PTHR13710">
    <property type="entry name" value="DNA HELICASE RECQ FAMILY MEMBER"/>
    <property type="match status" value="1"/>
</dbReference>
<accession>A0A1X7U0U9</accession>
<proteinExistence type="inferred from homology"/>
<reference evidence="2" key="1">
    <citation type="submission" date="2017-05" db="UniProtKB">
        <authorList>
            <consortium name="EnsemblMetazoa"/>
        </authorList>
    </citation>
    <scope>IDENTIFICATION</scope>
</reference>
<sequence>MKSVILRVSNKSSSPSYTINSVPLLAANTHKDLGVFFTSDFTWSNHISSIVKNAYKTLGLIRRSFSASVDTRTRRDLYLYLVRSQLLYCSLIWRPYLIKDIKLLEQVQRRATKYILNDYVSDYKSRLTSLNMLPLMMVLELNDLSFFINNTNQQSNFTSKGICVEYVGEIQHDQDVIKNIVSGNVPLILISPENITCNPLYRGMLHNNVFKDNMVVLPIGEAHCVKTWGDYFQTTLAEFGHIGSSLPSVPVIAATATATKTTFESVVKSLLMEIVVVIGISSCRNNIFLTVTSVSLNCNFVYDKIELFLDLYLIYAPGKSIVCQYCLLDLYTRASTEDVEKSPSCICEREFTN</sequence>
<dbReference type="GO" id="GO:0005634">
    <property type="term" value="C:nucleus"/>
    <property type="evidence" value="ECO:0007669"/>
    <property type="project" value="TreeGrafter"/>
</dbReference>
<evidence type="ECO:0000313" key="2">
    <source>
        <dbReference type="EnsemblMetazoa" id="Aqu2.1.21363_001"/>
    </source>
</evidence>
<dbReference type="InParanoid" id="A0A1X7U0U9"/>
<dbReference type="GO" id="GO:0009378">
    <property type="term" value="F:four-way junction helicase activity"/>
    <property type="evidence" value="ECO:0007669"/>
    <property type="project" value="TreeGrafter"/>
</dbReference>
<dbReference type="InterPro" id="IPR027417">
    <property type="entry name" value="P-loop_NTPase"/>
</dbReference>
<dbReference type="GO" id="GO:0043138">
    <property type="term" value="F:3'-5' DNA helicase activity"/>
    <property type="evidence" value="ECO:0007669"/>
    <property type="project" value="TreeGrafter"/>
</dbReference>
<dbReference type="GO" id="GO:0005737">
    <property type="term" value="C:cytoplasm"/>
    <property type="evidence" value="ECO:0007669"/>
    <property type="project" value="TreeGrafter"/>
</dbReference>
<organism evidence="2">
    <name type="scientific">Amphimedon queenslandica</name>
    <name type="common">Sponge</name>
    <dbReference type="NCBI Taxonomy" id="400682"/>
    <lineage>
        <taxon>Eukaryota</taxon>
        <taxon>Metazoa</taxon>
        <taxon>Porifera</taxon>
        <taxon>Demospongiae</taxon>
        <taxon>Heteroscleromorpha</taxon>
        <taxon>Haplosclerida</taxon>
        <taxon>Niphatidae</taxon>
        <taxon>Amphimedon</taxon>
    </lineage>
</organism>
<dbReference type="PANTHER" id="PTHR13710:SF120">
    <property type="entry name" value="BIFUNCTIONAL 3'-5' EXONUCLEASE_ATP-DEPENDENT HELICASE WRN"/>
    <property type="match status" value="1"/>
</dbReference>
<dbReference type="eggNOG" id="KOG0351">
    <property type="taxonomic scope" value="Eukaryota"/>
</dbReference>
<dbReference type="STRING" id="400682.A0A1X7U0U9"/>
<dbReference type="AlphaFoldDB" id="A0A1X7U0U9"/>
<dbReference type="GO" id="GO:0000724">
    <property type="term" value="P:double-strand break repair via homologous recombination"/>
    <property type="evidence" value="ECO:0007669"/>
    <property type="project" value="TreeGrafter"/>
</dbReference>
<name>A0A1X7U0U9_AMPQE</name>
<dbReference type="OrthoDB" id="6139146at2759"/>
<dbReference type="Gene3D" id="3.40.50.300">
    <property type="entry name" value="P-loop containing nucleotide triphosphate hydrolases"/>
    <property type="match status" value="1"/>
</dbReference>